<feature type="compositionally biased region" description="Polar residues" evidence="1">
    <location>
        <begin position="518"/>
        <end position="527"/>
    </location>
</feature>
<feature type="region of interest" description="Disordered" evidence="1">
    <location>
        <begin position="626"/>
        <end position="696"/>
    </location>
</feature>
<sequence>MATKAVNKPPSAHPSRVHGNTRANSGGPSSDQHDPGLYTPCQEHGAPPHHPQPHHPQHHLPGRPVFYVHAPPPPPFHTCQWPMPFSYNPFAGFPGMGYGMVMPSFPPPNPYMEVPAYIMPRPHMQPVDYRRFIHPQAPSVAYQNPYQPCRVRPHRTDPVRETVNSEVQTDPRQRGGGGGFSEESPLISADSGSGTAINSPSSSSSSSQKPNSAEVENDTLHSSNAKDLPVKGTSNKHGFNILQPTGTTAIQSCIRATLDSQKSRKESVGQENVPPCRNAHCNMWSVGSQDSMVPVCSSSQQEDEVVKERRISVPDILMSWGGGTPQETMLKIADKLLQNDLQTEVEQDKSVHQSGVETRISPEAAYPKDDAQGNLISEHSEVLFKILKLREAEEGRYAESRNNEESLGLVGSVRHCLPYADELLQSSSHKLPDNEQEYSIETNSLEDTASIIPCINNSSYLKRTWNESIWSVESLAPFIPTKEWLQHNGLLAADVIEEEAENDNPIDKNRSSEPEVNRSPNQGFLNEQQKKRTGPPQWEECLNLNSIGKTCARKLNLQNGAGIEVEDGASGNEEVSRLGKEQLGVPMADQMTAEVSPSKVDFGVQCNEFQEYKCACEERRCSMGPNRNLPFTYSENKNGNYRQGEGPVMRGQTQKNQRKRGYRKPRGQDGSQHEAYSGYYGKPGKHQGGNGRNPPY</sequence>
<gene>
    <name evidence="2" type="ORF">F7725_012025</name>
</gene>
<evidence type="ECO:0000313" key="2">
    <source>
        <dbReference type="EMBL" id="KAF3858824.1"/>
    </source>
</evidence>
<dbReference type="PANTHER" id="PTHR38654">
    <property type="entry name" value="BUCKY BALL-RELATED"/>
    <property type="match status" value="1"/>
</dbReference>
<protein>
    <submittedName>
        <fullName evidence="2">Uncharacterized protein</fullName>
    </submittedName>
</protein>
<dbReference type="OrthoDB" id="8963060at2759"/>
<evidence type="ECO:0000256" key="1">
    <source>
        <dbReference type="SAM" id="MobiDB-lite"/>
    </source>
</evidence>
<feature type="region of interest" description="Disordered" evidence="1">
    <location>
        <begin position="500"/>
        <end position="537"/>
    </location>
</feature>
<feature type="region of interest" description="Disordered" evidence="1">
    <location>
        <begin position="1"/>
        <end position="66"/>
    </location>
</feature>
<feature type="compositionally biased region" description="Polar residues" evidence="1">
    <location>
        <begin position="21"/>
        <end position="30"/>
    </location>
</feature>
<proteinExistence type="predicted"/>
<feature type="region of interest" description="Disordered" evidence="1">
    <location>
        <begin position="141"/>
        <end position="239"/>
    </location>
</feature>
<dbReference type="EMBL" id="JAAKFY010000004">
    <property type="protein sequence ID" value="KAF3858824.1"/>
    <property type="molecule type" value="Genomic_DNA"/>
</dbReference>
<dbReference type="InterPro" id="IPR053309">
    <property type="entry name" value="Balbiani_Body_Formation"/>
</dbReference>
<evidence type="ECO:0000313" key="3">
    <source>
        <dbReference type="Proteomes" id="UP000518266"/>
    </source>
</evidence>
<name>A0A7J5ZAH0_DISMA</name>
<feature type="compositionally biased region" description="Gly residues" evidence="1">
    <location>
        <begin position="686"/>
        <end position="696"/>
    </location>
</feature>
<dbReference type="PANTHER" id="PTHR38654:SF1">
    <property type="entry name" value="BUCKY BALL"/>
    <property type="match status" value="1"/>
</dbReference>
<feature type="compositionally biased region" description="Basic residues" evidence="1">
    <location>
        <begin position="656"/>
        <end position="665"/>
    </location>
</feature>
<feature type="compositionally biased region" description="Basic residues" evidence="1">
    <location>
        <begin position="51"/>
        <end position="61"/>
    </location>
</feature>
<keyword evidence="3" id="KW-1185">Reference proteome</keyword>
<comment type="caution">
    <text evidence="2">The sequence shown here is derived from an EMBL/GenBank/DDBJ whole genome shotgun (WGS) entry which is preliminary data.</text>
</comment>
<feature type="compositionally biased region" description="Basic and acidic residues" evidence="1">
    <location>
        <begin position="505"/>
        <end position="516"/>
    </location>
</feature>
<dbReference type="AlphaFoldDB" id="A0A7J5ZAH0"/>
<accession>A0A7J5ZAH0</accession>
<feature type="compositionally biased region" description="Polar residues" evidence="1">
    <location>
        <begin position="629"/>
        <end position="641"/>
    </location>
</feature>
<feature type="compositionally biased region" description="Low complexity" evidence="1">
    <location>
        <begin position="191"/>
        <end position="213"/>
    </location>
</feature>
<dbReference type="Proteomes" id="UP000518266">
    <property type="component" value="Unassembled WGS sequence"/>
</dbReference>
<organism evidence="2 3">
    <name type="scientific">Dissostichus mawsoni</name>
    <name type="common">Antarctic cod</name>
    <dbReference type="NCBI Taxonomy" id="36200"/>
    <lineage>
        <taxon>Eukaryota</taxon>
        <taxon>Metazoa</taxon>
        <taxon>Chordata</taxon>
        <taxon>Craniata</taxon>
        <taxon>Vertebrata</taxon>
        <taxon>Euteleostomi</taxon>
        <taxon>Actinopterygii</taxon>
        <taxon>Neopterygii</taxon>
        <taxon>Teleostei</taxon>
        <taxon>Neoteleostei</taxon>
        <taxon>Acanthomorphata</taxon>
        <taxon>Eupercaria</taxon>
        <taxon>Perciformes</taxon>
        <taxon>Notothenioidei</taxon>
        <taxon>Nototheniidae</taxon>
        <taxon>Dissostichus</taxon>
    </lineage>
</organism>
<reference evidence="2 3" key="1">
    <citation type="submission" date="2020-03" db="EMBL/GenBank/DDBJ databases">
        <title>Dissostichus mawsoni Genome sequencing and assembly.</title>
        <authorList>
            <person name="Park H."/>
        </authorList>
    </citation>
    <scope>NUCLEOTIDE SEQUENCE [LARGE SCALE GENOMIC DNA]</scope>
    <source>
        <strain evidence="2">DM0001</strain>
        <tissue evidence="2">Muscle</tissue>
    </source>
</reference>